<dbReference type="SMART" id="SM00028">
    <property type="entry name" value="TPR"/>
    <property type="match status" value="6"/>
</dbReference>
<organism evidence="8 9">
    <name type="scientific">Sphingomonas quercus</name>
    <dbReference type="NCBI Taxonomy" id="2842451"/>
    <lineage>
        <taxon>Bacteria</taxon>
        <taxon>Pseudomonadati</taxon>
        <taxon>Pseudomonadota</taxon>
        <taxon>Alphaproteobacteria</taxon>
        <taxon>Sphingomonadales</taxon>
        <taxon>Sphingomonadaceae</taxon>
        <taxon>Sphingomonas</taxon>
    </lineage>
</organism>
<comment type="pathway">
    <text evidence="1">Protein modification; protein glycosylation.</text>
</comment>
<evidence type="ECO:0000256" key="5">
    <source>
        <dbReference type="ARBA" id="ARBA00022803"/>
    </source>
</evidence>
<dbReference type="InterPro" id="IPR051939">
    <property type="entry name" value="Glycosyltr_41/O-GlcNAc_trsf"/>
</dbReference>
<keyword evidence="9" id="KW-1185">Reference proteome</keyword>
<dbReference type="PROSITE" id="PS50005">
    <property type="entry name" value="TPR"/>
    <property type="match status" value="4"/>
</dbReference>
<evidence type="ECO:0000256" key="6">
    <source>
        <dbReference type="PROSITE-ProRule" id="PRU00339"/>
    </source>
</evidence>
<keyword evidence="5 6" id="KW-0802">TPR repeat</keyword>
<dbReference type="EMBL" id="JAHKRT010000002">
    <property type="protein sequence ID" value="MBU3077327.1"/>
    <property type="molecule type" value="Genomic_DNA"/>
</dbReference>
<feature type="domain" description="O-GlcNAc transferase C-terminal" evidence="7">
    <location>
        <begin position="490"/>
        <end position="633"/>
    </location>
</feature>
<comment type="caution">
    <text evidence="8">The sequence shown here is derived from an EMBL/GenBank/DDBJ whole genome shotgun (WGS) entry which is preliminary data.</text>
</comment>
<protein>
    <submittedName>
        <fullName evidence="8">Tetratricopeptide repeat protein</fullName>
    </submittedName>
</protein>
<evidence type="ECO:0000313" key="9">
    <source>
        <dbReference type="Proteomes" id="UP000776276"/>
    </source>
</evidence>
<dbReference type="InterPro" id="IPR029489">
    <property type="entry name" value="OGT/SEC/SPY_C"/>
</dbReference>
<evidence type="ECO:0000259" key="7">
    <source>
        <dbReference type="Pfam" id="PF13844"/>
    </source>
</evidence>
<dbReference type="InterPro" id="IPR019734">
    <property type="entry name" value="TPR_rpt"/>
</dbReference>
<keyword evidence="2" id="KW-0328">Glycosyltransferase</keyword>
<dbReference type="Pfam" id="PF00515">
    <property type="entry name" value="TPR_1"/>
    <property type="match status" value="1"/>
</dbReference>
<dbReference type="PANTHER" id="PTHR44835">
    <property type="entry name" value="UDP-N-ACETYLGLUCOSAMINE--PEPTIDE N-ACETYLGLUCOSAMINYLTRANSFERASE SPINDLY-RELATED"/>
    <property type="match status" value="1"/>
</dbReference>
<accession>A0ABS6BGA7</accession>
<keyword evidence="4" id="KW-0677">Repeat</keyword>
<feature type="repeat" description="TPR" evidence="6">
    <location>
        <begin position="81"/>
        <end position="114"/>
    </location>
</feature>
<dbReference type="RefSeq" id="WP_216321358.1">
    <property type="nucleotide sequence ID" value="NZ_JAHKRT010000002.1"/>
</dbReference>
<dbReference type="PROSITE" id="PS50293">
    <property type="entry name" value="TPR_REGION"/>
    <property type="match status" value="1"/>
</dbReference>
<evidence type="ECO:0000256" key="3">
    <source>
        <dbReference type="ARBA" id="ARBA00022679"/>
    </source>
</evidence>
<sequence>MIEQAIAANPMVPSFHNNLGNALRAQGALEPAARAFEQALRLNPNHGDAHHGLGTVRIAQGELEKAAMAFRRALALQPNHPDALAGLGTVLVRQGRNDEAVAALRAAVAARPHDPAILNNLGNALRATRNPRGAEEAYRRALQASPQAADSAYNLALLLFERDAAEEAASLCRRAIQSKPGSADPYVLLAAILRDQGQATEAQAVCDQALHLFPDSAGARLGIAIGSVPLFVRTAQESAAAPQAFARATDELASWALPDTARLGPAVGSAQPFYLAYRPFDVTEPLARYGDLMSKAAHEYFRPGSDLGKRPEGRDRLRLVVVSAQVREHPVWEMILRGIVAELDPAVFELMIFHTGAQIDGETDWARSRADRFLQGPMPLAAWIDAVTEARPDILFFPEIGMDAATTALAALRLAPLQVAAWGHPITSGLPTIDLYMSGDLIEPADGDRHYREQLVRLPGTGVCTQPPSKAVEAWGDPGRQPGTVRFALCHQSTKFDPGDDALIVEIARRVGRCEMWLVASRKHRWASEAVSDRLARALRAGGIDPSQVLRQVPWLAPDAFAGFLEAMDVYLDCPSFSGYTTAHGALARGLPLITLEGQFMRQRLAAGLLRQIGITDTIASSRADYVDKAVAAAESCRAGEGAAGWRSRIRAAALLADGNREAVRAFAAALIEAFGNRP</sequence>
<keyword evidence="3" id="KW-0808">Transferase</keyword>
<feature type="repeat" description="TPR" evidence="6">
    <location>
        <begin position="13"/>
        <end position="46"/>
    </location>
</feature>
<evidence type="ECO:0000256" key="4">
    <source>
        <dbReference type="ARBA" id="ARBA00022737"/>
    </source>
</evidence>
<name>A0ABS6BGA7_9SPHN</name>
<dbReference type="PANTHER" id="PTHR44835:SF1">
    <property type="entry name" value="PROTEIN O-GLCNAC TRANSFERASE"/>
    <property type="match status" value="1"/>
</dbReference>
<feature type="repeat" description="TPR" evidence="6">
    <location>
        <begin position="115"/>
        <end position="148"/>
    </location>
</feature>
<dbReference type="Pfam" id="PF13844">
    <property type="entry name" value="Glyco_transf_41"/>
    <property type="match status" value="1"/>
</dbReference>
<dbReference type="Pfam" id="PF13432">
    <property type="entry name" value="TPR_16"/>
    <property type="match status" value="2"/>
</dbReference>
<feature type="repeat" description="TPR" evidence="6">
    <location>
        <begin position="47"/>
        <end position="80"/>
    </location>
</feature>
<evidence type="ECO:0000313" key="8">
    <source>
        <dbReference type="EMBL" id="MBU3077327.1"/>
    </source>
</evidence>
<gene>
    <name evidence="8" type="ORF">KOF26_05550</name>
</gene>
<proteinExistence type="predicted"/>
<evidence type="ECO:0000256" key="2">
    <source>
        <dbReference type="ARBA" id="ARBA00022676"/>
    </source>
</evidence>
<dbReference type="Proteomes" id="UP000776276">
    <property type="component" value="Unassembled WGS sequence"/>
</dbReference>
<evidence type="ECO:0000256" key="1">
    <source>
        <dbReference type="ARBA" id="ARBA00004922"/>
    </source>
</evidence>
<reference evidence="8 9" key="1">
    <citation type="submission" date="2021-06" db="EMBL/GenBank/DDBJ databases">
        <title>Sphingomonas sp. XMGL2, whole genome shotgun sequencing project.</title>
        <authorList>
            <person name="Zhao G."/>
            <person name="Shen L."/>
        </authorList>
    </citation>
    <scope>NUCLEOTIDE SEQUENCE [LARGE SCALE GENOMIC DNA]</scope>
    <source>
        <strain evidence="8 9">XMGL2</strain>
    </source>
</reference>